<feature type="repeat" description="ANK" evidence="3">
    <location>
        <begin position="10"/>
        <end position="42"/>
    </location>
</feature>
<dbReference type="PANTHER" id="PTHR24171">
    <property type="entry name" value="ANKYRIN REPEAT DOMAIN-CONTAINING PROTEIN 39-RELATED"/>
    <property type="match status" value="1"/>
</dbReference>
<feature type="region of interest" description="Disordered" evidence="4">
    <location>
        <begin position="161"/>
        <end position="308"/>
    </location>
</feature>
<keyword evidence="1" id="KW-0677">Repeat</keyword>
<evidence type="ECO:0008006" key="7">
    <source>
        <dbReference type="Google" id="ProtNLM"/>
    </source>
</evidence>
<dbReference type="OrthoDB" id="194358at2759"/>
<evidence type="ECO:0000256" key="1">
    <source>
        <dbReference type="ARBA" id="ARBA00022737"/>
    </source>
</evidence>
<sequence length="380" mass="41060">MLLTIVSLNRGLVPLHNACSYGHYEVAELLVRHGASVNVADLWKFTPLHEAAAKGKYEICKLLLKHGADPTKKNRDGNTPLDLVKDGDTDIQDLLRGDAALLDAAKKGCLARVQKLCTQENINCRDTQGRNSTPLHLAGNCVVQEVSTSVLDGPIGVFSPATLRHSQDDRGGGAPGVVPLPRQLSPAVSGPLPPGHRGQALLRSVRRLRAPRKGRGRGLVKRGEEGETRPRARPRSVQGHLSRPHPWSAAAGETRQQSRSRRGTPGSRSAVRQEPEVGRERLAGCRSPPRNENPPRSSVDKESLGPPRSAGHVDIAALLIKYNTCVNATDKWAFTPLHEAAQKGRTQLCALLLAHGADPTMKNQESQTPLDLATVRITLV</sequence>
<dbReference type="EMBL" id="KV935056">
    <property type="protein sequence ID" value="PIO29552.1"/>
    <property type="molecule type" value="Genomic_DNA"/>
</dbReference>
<dbReference type="GO" id="GO:0004842">
    <property type="term" value="F:ubiquitin-protein transferase activity"/>
    <property type="evidence" value="ECO:0007669"/>
    <property type="project" value="TreeGrafter"/>
</dbReference>
<feature type="repeat" description="ANK" evidence="3">
    <location>
        <begin position="332"/>
        <end position="364"/>
    </location>
</feature>
<dbReference type="SMART" id="SM00248">
    <property type="entry name" value="ANK"/>
    <property type="match status" value="4"/>
</dbReference>
<evidence type="ECO:0000256" key="2">
    <source>
        <dbReference type="ARBA" id="ARBA00023043"/>
    </source>
</evidence>
<feature type="compositionally biased region" description="Basic residues" evidence="4">
    <location>
        <begin position="204"/>
        <end position="220"/>
    </location>
</feature>
<keyword evidence="2 3" id="KW-0040">ANK repeat</keyword>
<evidence type="ECO:0000256" key="4">
    <source>
        <dbReference type="SAM" id="MobiDB-lite"/>
    </source>
</evidence>
<dbReference type="Pfam" id="PF12796">
    <property type="entry name" value="Ank_2"/>
    <property type="match status" value="2"/>
</dbReference>
<dbReference type="SUPFAM" id="SSF48403">
    <property type="entry name" value="Ankyrin repeat"/>
    <property type="match status" value="2"/>
</dbReference>
<feature type="compositionally biased region" description="Low complexity" evidence="4">
    <location>
        <begin position="286"/>
        <end position="297"/>
    </location>
</feature>
<dbReference type="InterPro" id="IPR002110">
    <property type="entry name" value="Ankyrin_rpt"/>
</dbReference>
<keyword evidence="6" id="KW-1185">Reference proteome</keyword>
<dbReference type="InterPro" id="IPR036770">
    <property type="entry name" value="Ankyrin_rpt-contain_sf"/>
</dbReference>
<gene>
    <name evidence="5" type="ORF">AB205_0020890</name>
</gene>
<evidence type="ECO:0000256" key="3">
    <source>
        <dbReference type="PROSITE-ProRule" id="PRU00023"/>
    </source>
</evidence>
<dbReference type="PANTHER" id="PTHR24171:SF8">
    <property type="entry name" value="BRCA1-ASSOCIATED RING DOMAIN PROTEIN 1"/>
    <property type="match status" value="1"/>
</dbReference>
<dbReference type="Gene3D" id="1.25.40.20">
    <property type="entry name" value="Ankyrin repeat-containing domain"/>
    <property type="match status" value="3"/>
</dbReference>
<protein>
    <recommendedName>
        <fullName evidence="7">Tankyrase-1</fullName>
    </recommendedName>
</protein>
<dbReference type="AlphaFoldDB" id="A0A2G9RNS0"/>
<evidence type="ECO:0000313" key="5">
    <source>
        <dbReference type="EMBL" id="PIO29552.1"/>
    </source>
</evidence>
<dbReference type="GO" id="GO:0070531">
    <property type="term" value="C:BRCA1-A complex"/>
    <property type="evidence" value="ECO:0007669"/>
    <property type="project" value="TreeGrafter"/>
</dbReference>
<feature type="compositionally biased region" description="Basic and acidic residues" evidence="4">
    <location>
        <begin position="221"/>
        <end position="230"/>
    </location>
</feature>
<reference evidence="6" key="1">
    <citation type="journal article" date="2017" name="Nat. Commun.">
        <title>The North American bullfrog draft genome provides insight into hormonal regulation of long noncoding RNA.</title>
        <authorList>
            <person name="Hammond S.A."/>
            <person name="Warren R.L."/>
            <person name="Vandervalk B.P."/>
            <person name="Kucuk E."/>
            <person name="Khan H."/>
            <person name="Gibb E.A."/>
            <person name="Pandoh P."/>
            <person name="Kirk H."/>
            <person name="Zhao Y."/>
            <person name="Jones M."/>
            <person name="Mungall A.J."/>
            <person name="Coope R."/>
            <person name="Pleasance S."/>
            <person name="Moore R.A."/>
            <person name="Holt R.A."/>
            <person name="Round J.M."/>
            <person name="Ohora S."/>
            <person name="Walle B.V."/>
            <person name="Veldhoen N."/>
            <person name="Helbing C.C."/>
            <person name="Birol I."/>
        </authorList>
    </citation>
    <scope>NUCLEOTIDE SEQUENCE [LARGE SCALE GENOMIC DNA]</scope>
</reference>
<dbReference type="PRINTS" id="PR01415">
    <property type="entry name" value="ANKYRIN"/>
</dbReference>
<dbReference type="GO" id="GO:0031436">
    <property type="term" value="C:BRCA1-BARD1 complex"/>
    <property type="evidence" value="ECO:0007669"/>
    <property type="project" value="TreeGrafter"/>
</dbReference>
<organism evidence="5 6">
    <name type="scientific">Aquarana catesbeiana</name>
    <name type="common">American bullfrog</name>
    <name type="synonym">Rana catesbeiana</name>
    <dbReference type="NCBI Taxonomy" id="8400"/>
    <lineage>
        <taxon>Eukaryota</taxon>
        <taxon>Metazoa</taxon>
        <taxon>Chordata</taxon>
        <taxon>Craniata</taxon>
        <taxon>Vertebrata</taxon>
        <taxon>Euteleostomi</taxon>
        <taxon>Amphibia</taxon>
        <taxon>Batrachia</taxon>
        <taxon>Anura</taxon>
        <taxon>Neobatrachia</taxon>
        <taxon>Ranoidea</taxon>
        <taxon>Ranidae</taxon>
        <taxon>Aquarana</taxon>
    </lineage>
</organism>
<dbReference type="GO" id="GO:0085020">
    <property type="term" value="P:protein K6-linked ubiquitination"/>
    <property type="evidence" value="ECO:0007669"/>
    <property type="project" value="TreeGrafter"/>
</dbReference>
<dbReference type="PROSITE" id="PS50088">
    <property type="entry name" value="ANK_REPEAT"/>
    <property type="match status" value="3"/>
</dbReference>
<name>A0A2G9RNS0_AQUCT</name>
<accession>A0A2G9RNS0</accession>
<proteinExistence type="predicted"/>
<feature type="compositionally biased region" description="Basic and acidic residues" evidence="4">
    <location>
        <begin position="271"/>
        <end position="283"/>
    </location>
</feature>
<evidence type="ECO:0000313" key="6">
    <source>
        <dbReference type="Proteomes" id="UP000228934"/>
    </source>
</evidence>
<dbReference type="Proteomes" id="UP000228934">
    <property type="component" value="Unassembled WGS sequence"/>
</dbReference>
<dbReference type="PROSITE" id="PS50297">
    <property type="entry name" value="ANK_REP_REGION"/>
    <property type="match status" value="3"/>
</dbReference>
<feature type="repeat" description="ANK" evidence="3">
    <location>
        <begin position="43"/>
        <end position="75"/>
    </location>
</feature>